<dbReference type="Proteomes" id="UP001165960">
    <property type="component" value="Unassembled WGS sequence"/>
</dbReference>
<name>A0ACC2UMB0_9FUNG</name>
<organism evidence="1 2">
    <name type="scientific">Entomophthora muscae</name>
    <dbReference type="NCBI Taxonomy" id="34485"/>
    <lineage>
        <taxon>Eukaryota</taxon>
        <taxon>Fungi</taxon>
        <taxon>Fungi incertae sedis</taxon>
        <taxon>Zoopagomycota</taxon>
        <taxon>Entomophthoromycotina</taxon>
        <taxon>Entomophthoromycetes</taxon>
        <taxon>Entomophthorales</taxon>
        <taxon>Entomophthoraceae</taxon>
        <taxon>Entomophthora</taxon>
    </lineage>
</organism>
<evidence type="ECO:0000313" key="2">
    <source>
        <dbReference type="Proteomes" id="UP001165960"/>
    </source>
</evidence>
<accession>A0ACC2UMB0</accession>
<dbReference type="EMBL" id="QTSX02000228">
    <property type="protein sequence ID" value="KAJ9087596.1"/>
    <property type="molecule type" value="Genomic_DNA"/>
</dbReference>
<reference evidence="1" key="1">
    <citation type="submission" date="2022-04" db="EMBL/GenBank/DDBJ databases">
        <title>Genome of the entomopathogenic fungus Entomophthora muscae.</title>
        <authorList>
            <person name="Elya C."/>
            <person name="Lovett B.R."/>
            <person name="Lee E."/>
            <person name="Macias A.M."/>
            <person name="Hajek A.E."/>
            <person name="De Bivort B.L."/>
            <person name="Kasson M.T."/>
            <person name="De Fine Licht H.H."/>
            <person name="Stajich J.E."/>
        </authorList>
    </citation>
    <scope>NUCLEOTIDE SEQUENCE</scope>
    <source>
        <strain evidence="1">Berkeley</strain>
    </source>
</reference>
<proteinExistence type="predicted"/>
<protein>
    <submittedName>
        <fullName evidence="1">Uncharacterized protein</fullName>
    </submittedName>
</protein>
<evidence type="ECO:0000313" key="1">
    <source>
        <dbReference type="EMBL" id="KAJ9087596.1"/>
    </source>
</evidence>
<gene>
    <name evidence="1" type="ORF">DSO57_1031572</name>
</gene>
<sequence length="157" mass="18013">MSYLIKLEPILWCALPTQSANFQYPNASKPADQGWFPENEKVNHQIYPDTVDQLLWDHMFVHITETLEEKDTLKALDWYFNHQDTATSQNCEVVVQHQEIFEKTLPGLPTEKHIQHSIQLKGAVPKAIPIYQLTPNKDDTLCAYLKGALEKGLIQPS</sequence>
<keyword evidence="2" id="KW-1185">Reference proteome</keyword>
<comment type="caution">
    <text evidence="1">The sequence shown here is derived from an EMBL/GenBank/DDBJ whole genome shotgun (WGS) entry which is preliminary data.</text>
</comment>